<dbReference type="InterPro" id="IPR029059">
    <property type="entry name" value="AB_hydrolase_5"/>
</dbReference>
<keyword evidence="2" id="KW-0378">Hydrolase</keyword>
<reference evidence="2 3" key="1">
    <citation type="submission" date="2019-01" db="EMBL/GenBank/DDBJ databases">
        <title>Weissella sp. nov., a novel lactic acid bacterium isolated from animal feces.</title>
        <authorList>
            <person name="Wang L.-T."/>
        </authorList>
    </citation>
    <scope>NUCLEOTIDE SEQUENCE [LARGE SCALE GENOMIC DNA]</scope>
    <source>
        <strain evidence="2 3">8H-2</strain>
    </source>
</reference>
<feature type="domain" description="Alpha/beta hydrolase fold-5" evidence="1">
    <location>
        <begin position="68"/>
        <end position="231"/>
    </location>
</feature>
<dbReference type="PANTHER" id="PTHR43194:SF2">
    <property type="entry name" value="PEROXISOMAL MEMBRANE PROTEIN LPX1"/>
    <property type="match status" value="1"/>
</dbReference>
<accession>A0A6C2C5F7</accession>
<keyword evidence="3" id="KW-1185">Reference proteome</keyword>
<dbReference type="EMBL" id="SDGZ01000017">
    <property type="protein sequence ID" value="TYC48736.1"/>
    <property type="molecule type" value="Genomic_DNA"/>
</dbReference>
<evidence type="ECO:0000313" key="2">
    <source>
        <dbReference type="EMBL" id="TYC48736.1"/>
    </source>
</evidence>
<dbReference type="InterPro" id="IPR029058">
    <property type="entry name" value="AB_hydrolase_fold"/>
</dbReference>
<organism evidence="2 3">
    <name type="scientific">Weissella muntiaci</name>
    <dbReference type="NCBI Taxonomy" id="2508881"/>
    <lineage>
        <taxon>Bacteria</taxon>
        <taxon>Bacillati</taxon>
        <taxon>Bacillota</taxon>
        <taxon>Bacilli</taxon>
        <taxon>Lactobacillales</taxon>
        <taxon>Lactobacillaceae</taxon>
        <taxon>Weissella</taxon>
    </lineage>
</organism>
<dbReference type="OrthoDB" id="9780932at2"/>
<dbReference type="SUPFAM" id="SSF53474">
    <property type="entry name" value="alpha/beta-Hydrolases"/>
    <property type="match status" value="1"/>
</dbReference>
<evidence type="ECO:0000259" key="1">
    <source>
        <dbReference type="Pfam" id="PF12695"/>
    </source>
</evidence>
<dbReference type="Proteomes" id="UP000371977">
    <property type="component" value="Unassembled WGS sequence"/>
</dbReference>
<proteinExistence type="predicted"/>
<dbReference type="AlphaFoldDB" id="A0A6C2C5F7"/>
<dbReference type="PANTHER" id="PTHR43194">
    <property type="entry name" value="HYDROLASE ALPHA/BETA FOLD FAMILY"/>
    <property type="match status" value="1"/>
</dbReference>
<sequence>MGSSMNRKWIRRLLALGLGLLVIVGIGMVWLQTSIYQPSKSAQLALSTAQSKSDYYLLEDKQVKKKQSIILYPGALVDSGSYGIWAEQLAKQGYRVYLLKAPFSLAILDANQADKVISQNKGERFYLAGHSLGGVIASRYASKHPKEIAGMIYLASYPDKKGSLAQKNIPVLSITASNDGVLNWKNYREAKKYLPKNTTSYSIAGGNHGGFGSYGKQKGDKSANISNLNQQKQISTEIDRWIVSQNNN</sequence>
<dbReference type="Pfam" id="PF12695">
    <property type="entry name" value="Abhydrolase_5"/>
    <property type="match status" value="1"/>
</dbReference>
<evidence type="ECO:0000313" key="3">
    <source>
        <dbReference type="Proteomes" id="UP000371977"/>
    </source>
</evidence>
<dbReference type="GO" id="GO:0016787">
    <property type="term" value="F:hydrolase activity"/>
    <property type="evidence" value="ECO:0007669"/>
    <property type="project" value="UniProtKB-KW"/>
</dbReference>
<name>A0A6C2C5F7_9LACO</name>
<comment type="caution">
    <text evidence="2">The sequence shown here is derived from an EMBL/GenBank/DDBJ whole genome shotgun (WGS) entry which is preliminary data.</text>
</comment>
<gene>
    <name evidence="2" type="ORF">ESZ50_08170</name>
</gene>
<dbReference type="Gene3D" id="3.40.50.1820">
    <property type="entry name" value="alpha/beta hydrolase"/>
    <property type="match status" value="1"/>
</dbReference>
<dbReference type="InterPro" id="IPR050228">
    <property type="entry name" value="Carboxylesterase_BioH"/>
</dbReference>
<protein>
    <submittedName>
        <fullName evidence="2">Alpha/beta fold hydrolase</fullName>
    </submittedName>
</protein>